<evidence type="ECO:0000313" key="1">
    <source>
        <dbReference type="Proteomes" id="UP000515153"/>
    </source>
</evidence>
<dbReference type="RefSeq" id="XP_030977416.1">
    <property type="nucleotide sequence ID" value="XM_031129356.1"/>
</dbReference>
<keyword evidence="1" id="KW-1185">Reference proteome</keyword>
<dbReference type="AlphaFoldDB" id="A0A6P8AR79"/>
<proteinExistence type="predicted"/>
<name>A0A6P8AR79_PYRGI</name>
<protein>
    <recommendedName>
        <fullName evidence="3">BTB domain-containing protein</fullName>
    </recommendedName>
</protein>
<accession>A0A6P8AR79</accession>
<reference evidence="2" key="3">
    <citation type="submission" date="2025-08" db="UniProtKB">
        <authorList>
            <consortium name="RefSeq"/>
        </authorList>
    </citation>
    <scope>IDENTIFICATION</scope>
    <source>
        <strain evidence="2">NI907</strain>
    </source>
</reference>
<sequence>MCMCVCVCVCKRKREALRPFIWSRFTIIPTICNFLPVHEIRVQKSDMFRLYEVDHDADTLLIVRPLSEVTKNSELVVNGHGDSRLVNGVSEPHINNGQHFSTELRIKVSSKHLILASRHLSNKLRHTPAVQSDGRIHIHLDDVDPVAATVVMNIIHCRGQKVPRTVALQTLADIAVFVDRYRCFDAVEAHGDRWIRGLEHNLVEAPVGKALMQWIYISYVFRQPSLFRRVTGIAVAQNTEIVGTYGLPIRQKIIEGIHKQRQQLLIQAVGAVNDALGCSAAVSVCSLGCDNFLRSALQASLDRSGIPWPLNAAIDGVGVGALIEASQEVEKMHQNWHSNIGPVFAKPLYSSKPSKPGTHSTDSEHHKATLVRQPQCIERLRLTEHLRKIEREAGGLELESSLGYTLY</sequence>
<organism evidence="1 2">
    <name type="scientific">Pyricularia grisea</name>
    <name type="common">Crabgrass-specific blast fungus</name>
    <name type="synonym">Magnaporthe grisea</name>
    <dbReference type="NCBI Taxonomy" id="148305"/>
    <lineage>
        <taxon>Eukaryota</taxon>
        <taxon>Fungi</taxon>
        <taxon>Dikarya</taxon>
        <taxon>Ascomycota</taxon>
        <taxon>Pezizomycotina</taxon>
        <taxon>Sordariomycetes</taxon>
        <taxon>Sordariomycetidae</taxon>
        <taxon>Magnaporthales</taxon>
        <taxon>Pyriculariaceae</taxon>
        <taxon>Pyricularia</taxon>
    </lineage>
</organism>
<evidence type="ECO:0000313" key="2">
    <source>
        <dbReference type="RefSeq" id="XP_030977416.1"/>
    </source>
</evidence>
<reference evidence="2" key="2">
    <citation type="submission" date="2019-10" db="EMBL/GenBank/DDBJ databases">
        <authorList>
            <consortium name="NCBI Genome Project"/>
        </authorList>
    </citation>
    <scope>NUCLEOTIDE SEQUENCE</scope>
    <source>
        <strain evidence="2">NI907</strain>
    </source>
</reference>
<gene>
    <name evidence="2" type="ORF">PgNI_09372</name>
</gene>
<reference evidence="2" key="1">
    <citation type="journal article" date="2019" name="Mol. Biol. Evol.">
        <title>Blast fungal genomes show frequent chromosomal changes, gene gains and losses, and effector gene turnover.</title>
        <authorList>
            <person name="Gomez Luciano L.B."/>
            <person name="Jason Tsai I."/>
            <person name="Chuma I."/>
            <person name="Tosa Y."/>
            <person name="Chen Y.H."/>
            <person name="Li J.Y."/>
            <person name="Li M.Y."/>
            <person name="Jade Lu M.Y."/>
            <person name="Nakayashiki H."/>
            <person name="Li W.H."/>
        </authorList>
    </citation>
    <scope>NUCLEOTIDE SEQUENCE</scope>
    <source>
        <strain evidence="2">NI907</strain>
    </source>
</reference>
<evidence type="ECO:0008006" key="3">
    <source>
        <dbReference type="Google" id="ProtNLM"/>
    </source>
</evidence>
<dbReference type="GeneID" id="41964264"/>
<dbReference type="Proteomes" id="UP000515153">
    <property type="component" value="Unplaced"/>
</dbReference>
<dbReference type="KEGG" id="pgri:PgNI_09372"/>